<evidence type="ECO:0000256" key="1">
    <source>
        <dbReference type="ARBA" id="ARBA00023002"/>
    </source>
</evidence>
<feature type="domain" description="Fe-containing alcohol dehydrogenase-like C-terminal" evidence="3">
    <location>
        <begin position="185"/>
        <end position="362"/>
    </location>
</feature>
<dbReference type="Pfam" id="PF00465">
    <property type="entry name" value="Fe-ADH"/>
    <property type="match status" value="1"/>
</dbReference>
<dbReference type="EMBL" id="JACRSX010000011">
    <property type="protein sequence ID" value="MBC8562753.1"/>
    <property type="molecule type" value="Genomic_DNA"/>
</dbReference>
<dbReference type="PANTHER" id="PTHR11496:SF103">
    <property type="entry name" value="DEHYDROGENASE, PUTATIVE-RELATED"/>
    <property type="match status" value="1"/>
</dbReference>
<name>A0ABR7N2A1_9FIRM</name>
<keyword evidence="5" id="KW-1185">Reference proteome</keyword>
<proteinExistence type="predicted"/>
<dbReference type="InterPro" id="IPR039697">
    <property type="entry name" value="Alcohol_dehydrogenase_Fe"/>
</dbReference>
<evidence type="ECO:0000259" key="3">
    <source>
        <dbReference type="Pfam" id="PF25137"/>
    </source>
</evidence>
<evidence type="ECO:0000313" key="4">
    <source>
        <dbReference type="EMBL" id="MBC8562753.1"/>
    </source>
</evidence>
<organism evidence="4 5">
    <name type="scientific">Jutongia huaianensis</name>
    <dbReference type="NCBI Taxonomy" id="2763668"/>
    <lineage>
        <taxon>Bacteria</taxon>
        <taxon>Bacillati</taxon>
        <taxon>Bacillota</taxon>
        <taxon>Clostridia</taxon>
        <taxon>Lachnospirales</taxon>
        <taxon>Lachnospiraceae</taxon>
        <taxon>Jutongia</taxon>
    </lineage>
</organism>
<dbReference type="CDD" id="cd08181">
    <property type="entry name" value="PPD-like"/>
    <property type="match status" value="1"/>
</dbReference>
<dbReference type="SUPFAM" id="SSF56796">
    <property type="entry name" value="Dehydroquinate synthase-like"/>
    <property type="match status" value="1"/>
</dbReference>
<dbReference type="Gene3D" id="3.40.50.1970">
    <property type="match status" value="1"/>
</dbReference>
<comment type="caution">
    <text evidence="4">The sequence shown here is derived from an EMBL/GenBank/DDBJ whole genome shotgun (WGS) entry which is preliminary data.</text>
</comment>
<dbReference type="Proteomes" id="UP000606193">
    <property type="component" value="Unassembled WGS sequence"/>
</dbReference>
<dbReference type="InterPro" id="IPR056798">
    <property type="entry name" value="ADH_Fe_C"/>
</dbReference>
<evidence type="ECO:0000313" key="5">
    <source>
        <dbReference type="Proteomes" id="UP000606193"/>
    </source>
</evidence>
<dbReference type="Gene3D" id="1.20.1090.10">
    <property type="entry name" value="Dehydroquinate synthase-like - alpha domain"/>
    <property type="match status" value="1"/>
</dbReference>
<dbReference type="PANTHER" id="PTHR11496">
    <property type="entry name" value="ALCOHOL DEHYDROGENASE"/>
    <property type="match status" value="1"/>
</dbReference>
<dbReference type="RefSeq" id="WP_249298036.1">
    <property type="nucleotide sequence ID" value="NZ_JACRSX010000011.1"/>
</dbReference>
<sequence length="369" mass="40581">MKFTFQIPTKVYFEKNCITNHLEIFTYCGSRAAIVTGKHSAKASGALDDVTNVLKNAGIAYEVYDSVENNPSIETVEDITEKVKAFKANFIIGIGGGSPIDASKAIAVLAANEMHAADLFKNDFTKAFPVVAIPITSGTGSEVTPYSVLLRKDMETKVSFGNSLTYPAYALLDPGYTVSMNDKTTVSTLIDAFTHVMEGYLAKRSTIFSTMMSLEGMKTFAECIPGLKSKKYDYNFREKAAYVSLMGGLVIAQTGVTLPHGLGYCYTYFHQIPHGIANGLFVREYLKRCETTVKEKVDVVLKLLGENSVDSFGDTLEQLIGKPPKLDQEQIEQYAKLSLLQAGSISNTPFELSEEDIARVWEKQNDHAE</sequence>
<accession>A0ABR7N2A1</accession>
<reference evidence="4 5" key="1">
    <citation type="submission" date="2020-08" db="EMBL/GenBank/DDBJ databases">
        <title>Genome public.</title>
        <authorList>
            <person name="Liu C."/>
            <person name="Sun Q."/>
        </authorList>
    </citation>
    <scope>NUCLEOTIDE SEQUENCE [LARGE SCALE GENOMIC DNA]</scope>
    <source>
        <strain evidence="4 5">NSJ-37</strain>
    </source>
</reference>
<gene>
    <name evidence="4" type="ORF">H8704_08970</name>
</gene>
<dbReference type="Pfam" id="PF25137">
    <property type="entry name" value="ADH_Fe_C"/>
    <property type="match status" value="1"/>
</dbReference>
<protein>
    <submittedName>
        <fullName evidence="4">Iron-containing alcohol dehydrogenase</fullName>
    </submittedName>
</protein>
<evidence type="ECO:0000259" key="2">
    <source>
        <dbReference type="Pfam" id="PF00465"/>
    </source>
</evidence>
<dbReference type="InterPro" id="IPR001670">
    <property type="entry name" value="ADH_Fe/GldA"/>
</dbReference>
<keyword evidence="1" id="KW-0560">Oxidoreductase</keyword>
<feature type="domain" description="Alcohol dehydrogenase iron-type/glycerol dehydrogenase GldA" evidence="2">
    <location>
        <begin position="8"/>
        <end position="174"/>
    </location>
</feature>